<dbReference type="PANTHER" id="PTHR43133:SF25">
    <property type="entry name" value="RNA POLYMERASE SIGMA FACTOR RFAY-RELATED"/>
    <property type="match status" value="1"/>
</dbReference>
<comment type="similarity">
    <text evidence="1">Belongs to the sigma-70 factor family. ECF subfamily.</text>
</comment>
<dbReference type="InterPro" id="IPR039425">
    <property type="entry name" value="RNA_pol_sigma-70-like"/>
</dbReference>
<dbReference type="Gene3D" id="1.10.1740.10">
    <property type="match status" value="1"/>
</dbReference>
<dbReference type="Proteomes" id="UP001251085">
    <property type="component" value="Unassembled WGS sequence"/>
</dbReference>
<dbReference type="NCBIfam" id="NF009164">
    <property type="entry name" value="PRK12511.1"/>
    <property type="match status" value="1"/>
</dbReference>
<dbReference type="InterPro" id="IPR013324">
    <property type="entry name" value="RNA_pol_sigma_r3/r4-like"/>
</dbReference>
<dbReference type="InterPro" id="IPR053866">
    <property type="entry name" value="PhyR_sigma2"/>
</dbReference>
<name>A0ABU3EB62_9RHOB</name>
<dbReference type="SUPFAM" id="SSF88659">
    <property type="entry name" value="Sigma3 and sigma4 domains of RNA polymerase sigma factors"/>
    <property type="match status" value="1"/>
</dbReference>
<evidence type="ECO:0000259" key="5">
    <source>
        <dbReference type="Pfam" id="PF08281"/>
    </source>
</evidence>
<evidence type="ECO:0000256" key="1">
    <source>
        <dbReference type="ARBA" id="ARBA00010641"/>
    </source>
</evidence>
<dbReference type="RefSeq" id="WP_311758490.1">
    <property type="nucleotide sequence ID" value="NZ_JAVRQI010000004.1"/>
</dbReference>
<organism evidence="7 8">
    <name type="scientific">Paracoccus broussonetiae</name>
    <dbReference type="NCBI Taxonomy" id="3075834"/>
    <lineage>
        <taxon>Bacteria</taxon>
        <taxon>Pseudomonadati</taxon>
        <taxon>Pseudomonadota</taxon>
        <taxon>Alphaproteobacteria</taxon>
        <taxon>Rhodobacterales</taxon>
        <taxon>Paracoccaceae</taxon>
        <taxon>Paracoccus</taxon>
    </lineage>
</organism>
<evidence type="ECO:0000256" key="3">
    <source>
        <dbReference type="ARBA" id="ARBA00023082"/>
    </source>
</evidence>
<evidence type="ECO:0000256" key="4">
    <source>
        <dbReference type="ARBA" id="ARBA00023163"/>
    </source>
</evidence>
<dbReference type="InterPro" id="IPR013325">
    <property type="entry name" value="RNA_pol_sigma_r2"/>
</dbReference>
<feature type="domain" description="PhyR sigma2" evidence="6">
    <location>
        <begin position="8"/>
        <end position="61"/>
    </location>
</feature>
<dbReference type="InterPro" id="IPR036388">
    <property type="entry name" value="WH-like_DNA-bd_sf"/>
</dbReference>
<dbReference type="Pfam" id="PF08281">
    <property type="entry name" value="Sigma70_r4_2"/>
    <property type="match status" value="1"/>
</dbReference>
<dbReference type="InterPro" id="IPR013249">
    <property type="entry name" value="RNA_pol_sigma70_r4_t2"/>
</dbReference>
<proteinExistence type="inferred from homology"/>
<dbReference type="Pfam" id="PF22029">
    <property type="entry name" value="PhyR_sigma2"/>
    <property type="match status" value="1"/>
</dbReference>
<dbReference type="SUPFAM" id="SSF88946">
    <property type="entry name" value="Sigma2 domain of RNA polymerase sigma factors"/>
    <property type="match status" value="1"/>
</dbReference>
<accession>A0ABU3EB62</accession>
<dbReference type="InterPro" id="IPR014284">
    <property type="entry name" value="RNA_pol_sigma-70_dom"/>
</dbReference>
<evidence type="ECO:0000259" key="6">
    <source>
        <dbReference type="Pfam" id="PF22029"/>
    </source>
</evidence>
<dbReference type="PANTHER" id="PTHR43133">
    <property type="entry name" value="RNA POLYMERASE ECF-TYPE SIGMA FACTO"/>
    <property type="match status" value="1"/>
</dbReference>
<dbReference type="CDD" id="cd06171">
    <property type="entry name" value="Sigma70_r4"/>
    <property type="match status" value="1"/>
</dbReference>
<protein>
    <submittedName>
        <fullName evidence="7">Sigma-70 family RNA polymerase sigma factor</fullName>
    </submittedName>
</protein>
<gene>
    <name evidence="7" type="ORF">RM190_05895</name>
</gene>
<reference evidence="8" key="1">
    <citation type="submission" date="2023-07" db="EMBL/GenBank/DDBJ databases">
        <title>Characterization of two Paracoccaceae strains isolated from Phycosphere and proposal of Xinfangfangia lacusdiani sp. nov.</title>
        <authorList>
            <person name="Deng Y."/>
            <person name="Zhang Y.Q."/>
        </authorList>
    </citation>
    <scope>NUCLEOTIDE SEQUENCE [LARGE SCALE GENOMIC DNA]</scope>
    <source>
        <strain evidence="8">CPCC 101403</strain>
    </source>
</reference>
<keyword evidence="3" id="KW-0731">Sigma factor</keyword>
<keyword evidence="8" id="KW-1185">Reference proteome</keyword>
<dbReference type="Gene3D" id="1.10.10.10">
    <property type="entry name" value="Winged helix-like DNA-binding domain superfamily/Winged helix DNA-binding domain"/>
    <property type="match status" value="1"/>
</dbReference>
<dbReference type="NCBIfam" id="TIGR02937">
    <property type="entry name" value="sigma70-ECF"/>
    <property type="match status" value="1"/>
</dbReference>
<keyword evidence="2" id="KW-0805">Transcription regulation</keyword>
<evidence type="ECO:0000256" key="2">
    <source>
        <dbReference type="ARBA" id="ARBA00023015"/>
    </source>
</evidence>
<sequence>MPTEPDPILDQLPALRRYALALSRNDAEADDLVQETLLRGHENRRGIRMGGNIRAWLFTILRNIFLDRLRSRRAERRRHDTLAAIAPQAMDAPQDAAMRLAQLRGAFMDLPDDQREALSLVAIEGMTYAEAAELAGVPLGTLMSRVGRARAQLRAFEEGKTPARGLKLVGGRDAAGK</sequence>
<comment type="caution">
    <text evidence="7">The sequence shown here is derived from an EMBL/GenBank/DDBJ whole genome shotgun (WGS) entry which is preliminary data.</text>
</comment>
<keyword evidence="4" id="KW-0804">Transcription</keyword>
<feature type="domain" description="RNA polymerase sigma factor 70 region 4 type 2" evidence="5">
    <location>
        <begin position="102"/>
        <end position="153"/>
    </location>
</feature>
<evidence type="ECO:0000313" key="7">
    <source>
        <dbReference type="EMBL" id="MDT1061386.1"/>
    </source>
</evidence>
<evidence type="ECO:0000313" key="8">
    <source>
        <dbReference type="Proteomes" id="UP001251085"/>
    </source>
</evidence>
<dbReference type="EMBL" id="JAVRQI010000004">
    <property type="protein sequence ID" value="MDT1061386.1"/>
    <property type="molecule type" value="Genomic_DNA"/>
</dbReference>